<dbReference type="Proteomes" id="UP001218188">
    <property type="component" value="Unassembled WGS sequence"/>
</dbReference>
<evidence type="ECO:0000313" key="3">
    <source>
        <dbReference type="Proteomes" id="UP001218188"/>
    </source>
</evidence>
<feature type="chain" id="PRO_5042070485" evidence="1">
    <location>
        <begin position="23"/>
        <end position="88"/>
    </location>
</feature>
<comment type="caution">
    <text evidence="2">The sequence shown here is derived from an EMBL/GenBank/DDBJ whole genome shotgun (WGS) entry which is preliminary data.</text>
</comment>
<accession>A0AAD6XDY4</accession>
<protein>
    <submittedName>
        <fullName evidence="2">Uncharacterized protein</fullName>
    </submittedName>
</protein>
<feature type="non-terminal residue" evidence="2">
    <location>
        <position position="88"/>
    </location>
</feature>
<name>A0AAD6XDY4_9AGAR</name>
<evidence type="ECO:0000313" key="2">
    <source>
        <dbReference type="EMBL" id="KAJ7044780.1"/>
    </source>
</evidence>
<organism evidence="2 3">
    <name type="scientific">Mycena alexandri</name>
    <dbReference type="NCBI Taxonomy" id="1745969"/>
    <lineage>
        <taxon>Eukaryota</taxon>
        <taxon>Fungi</taxon>
        <taxon>Dikarya</taxon>
        <taxon>Basidiomycota</taxon>
        <taxon>Agaricomycotina</taxon>
        <taxon>Agaricomycetes</taxon>
        <taxon>Agaricomycetidae</taxon>
        <taxon>Agaricales</taxon>
        <taxon>Marasmiineae</taxon>
        <taxon>Mycenaceae</taxon>
        <taxon>Mycena</taxon>
    </lineage>
</organism>
<sequence>MFFSMTRLIVLANVALLVSSAAIPPRSDDAVVEARETPVARSGKLFITSPCTHDSACASGCCAFRTGRCAGAAIGLTQGGCGFGNAHP</sequence>
<evidence type="ECO:0000256" key="1">
    <source>
        <dbReference type="SAM" id="SignalP"/>
    </source>
</evidence>
<dbReference type="EMBL" id="JARJCM010000006">
    <property type="protein sequence ID" value="KAJ7044780.1"/>
    <property type="molecule type" value="Genomic_DNA"/>
</dbReference>
<proteinExistence type="predicted"/>
<gene>
    <name evidence="2" type="ORF">C8F04DRAFT_1351213</name>
</gene>
<keyword evidence="3" id="KW-1185">Reference proteome</keyword>
<dbReference type="AlphaFoldDB" id="A0AAD6XDY4"/>
<feature type="signal peptide" evidence="1">
    <location>
        <begin position="1"/>
        <end position="22"/>
    </location>
</feature>
<keyword evidence="1" id="KW-0732">Signal</keyword>
<reference evidence="2" key="1">
    <citation type="submission" date="2023-03" db="EMBL/GenBank/DDBJ databases">
        <title>Massive genome expansion in bonnet fungi (Mycena s.s.) driven by repeated elements and novel gene families across ecological guilds.</title>
        <authorList>
            <consortium name="Lawrence Berkeley National Laboratory"/>
            <person name="Harder C.B."/>
            <person name="Miyauchi S."/>
            <person name="Viragh M."/>
            <person name="Kuo A."/>
            <person name="Thoen E."/>
            <person name="Andreopoulos B."/>
            <person name="Lu D."/>
            <person name="Skrede I."/>
            <person name="Drula E."/>
            <person name="Henrissat B."/>
            <person name="Morin E."/>
            <person name="Kohler A."/>
            <person name="Barry K."/>
            <person name="LaButti K."/>
            <person name="Morin E."/>
            <person name="Salamov A."/>
            <person name="Lipzen A."/>
            <person name="Mereny Z."/>
            <person name="Hegedus B."/>
            <person name="Baldrian P."/>
            <person name="Stursova M."/>
            <person name="Weitz H."/>
            <person name="Taylor A."/>
            <person name="Grigoriev I.V."/>
            <person name="Nagy L.G."/>
            <person name="Martin F."/>
            <person name="Kauserud H."/>
        </authorList>
    </citation>
    <scope>NUCLEOTIDE SEQUENCE</scope>
    <source>
        <strain evidence="2">CBHHK200</strain>
    </source>
</reference>